<keyword evidence="3 9" id="KW-0547">Nucleotide-binding</keyword>
<feature type="domain" description="DEAD-box RNA helicase Q" evidence="14">
    <location>
        <begin position="212"/>
        <end position="240"/>
    </location>
</feature>
<dbReference type="Proteomes" id="UP001302321">
    <property type="component" value="Unassembled WGS sequence"/>
</dbReference>
<feature type="region of interest" description="Disordered" evidence="11">
    <location>
        <begin position="111"/>
        <end position="191"/>
    </location>
</feature>
<dbReference type="Pfam" id="PF00271">
    <property type="entry name" value="Helicase_C"/>
    <property type="match status" value="1"/>
</dbReference>
<comment type="domain">
    <text evidence="10">The Q motif is unique to and characteristic of the DEAD box family of RNA helicases and controls ATP binding and hydrolysis.</text>
</comment>
<comment type="similarity">
    <text evidence="9">Belongs to the DEAD box helicase family.</text>
</comment>
<evidence type="ECO:0000313" key="15">
    <source>
        <dbReference type="EMBL" id="KAK4180271.1"/>
    </source>
</evidence>
<evidence type="ECO:0000256" key="6">
    <source>
        <dbReference type="ARBA" id="ARBA00022840"/>
    </source>
</evidence>
<comment type="subcellular location">
    <subcellularLocation>
        <location evidence="1">Nucleus</location>
        <location evidence="1">Nucleolus</location>
    </subcellularLocation>
</comment>
<feature type="compositionally biased region" description="Acidic residues" evidence="11">
    <location>
        <begin position="402"/>
        <end position="412"/>
    </location>
</feature>
<evidence type="ECO:0000256" key="7">
    <source>
        <dbReference type="ARBA" id="ARBA00022884"/>
    </source>
</evidence>
<dbReference type="SUPFAM" id="SSF52540">
    <property type="entry name" value="P-loop containing nucleoside triphosphate hydrolases"/>
    <property type="match status" value="1"/>
</dbReference>
<proteinExistence type="inferred from homology"/>
<feature type="compositionally biased region" description="Acidic residues" evidence="11">
    <location>
        <begin position="122"/>
        <end position="135"/>
    </location>
</feature>
<evidence type="ECO:0000256" key="1">
    <source>
        <dbReference type="ARBA" id="ARBA00004604"/>
    </source>
</evidence>
<dbReference type="AlphaFoldDB" id="A0AAN6WFL5"/>
<organism evidence="15 16">
    <name type="scientific">Triangularia setosa</name>
    <dbReference type="NCBI Taxonomy" id="2587417"/>
    <lineage>
        <taxon>Eukaryota</taxon>
        <taxon>Fungi</taxon>
        <taxon>Dikarya</taxon>
        <taxon>Ascomycota</taxon>
        <taxon>Pezizomycotina</taxon>
        <taxon>Sordariomycetes</taxon>
        <taxon>Sordariomycetidae</taxon>
        <taxon>Sordariales</taxon>
        <taxon>Podosporaceae</taxon>
        <taxon>Triangularia</taxon>
    </lineage>
</organism>
<evidence type="ECO:0000256" key="5">
    <source>
        <dbReference type="ARBA" id="ARBA00022806"/>
    </source>
</evidence>
<feature type="compositionally biased region" description="Polar residues" evidence="11">
    <location>
        <begin position="12"/>
        <end position="23"/>
    </location>
</feature>
<evidence type="ECO:0000313" key="16">
    <source>
        <dbReference type="Proteomes" id="UP001302321"/>
    </source>
</evidence>
<keyword evidence="4 9" id="KW-0378">Hydrolase</keyword>
<feature type="short sequence motif" description="Q motif" evidence="8">
    <location>
        <begin position="212"/>
        <end position="240"/>
    </location>
</feature>
<gene>
    <name evidence="15" type="ORF">QBC36DRAFT_343061</name>
</gene>
<dbReference type="PROSITE" id="PS00039">
    <property type="entry name" value="DEAD_ATP_HELICASE"/>
    <property type="match status" value="1"/>
</dbReference>
<dbReference type="InterPro" id="IPR000629">
    <property type="entry name" value="RNA-helicase_DEAD-box_CS"/>
</dbReference>
<dbReference type="InterPro" id="IPR014014">
    <property type="entry name" value="RNA_helicase_DEAD_Q_motif"/>
</dbReference>
<keyword evidence="6 9" id="KW-0067">ATP-binding</keyword>
<dbReference type="GO" id="GO:0003723">
    <property type="term" value="F:RNA binding"/>
    <property type="evidence" value="ECO:0007669"/>
    <property type="project" value="UniProtKB-UniRule"/>
</dbReference>
<evidence type="ECO:0000259" key="14">
    <source>
        <dbReference type="PROSITE" id="PS51195"/>
    </source>
</evidence>
<accession>A0AAN6WFL5</accession>
<reference evidence="15" key="2">
    <citation type="submission" date="2023-05" db="EMBL/GenBank/DDBJ databases">
        <authorList>
            <consortium name="Lawrence Berkeley National Laboratory"/>
            <person name="Steindorff A."/>
            <person name="Hensen N."/>
            <person name="Bonometti L."/>
            <person name="Westerberg I."/>
            <person name="Brannstrom I.O."/>
            <person name="Guillou S."/>
            <person name="Cros-Aarteil S."/>
            <person name="Calhoun S."/>
            <person name="Haridas S."/>
            <person name="Kuo A."/>
            <person name="Mondo S."/>
            <person name="Pangilinan J."/>
            <person name="Riley R."/>
            <person name="Labutti K."/>
            <person name="Andreopoulos B."/>
            <person name="Lipzen A."/>
            <person name="Chen C."/>
            <person name="Yanf M."/>
            <person name="Daum C."/>
            <person name="Ng V."/>
            <person name="Clum A."/>
            <person name="Ohm R."/>
            <person name="Martin F."/>
            <person name="Silar P."/>
            <person name="Natvig D."/>
            <person name="Lalanne C."/>
            <person name="Gautier V."/>
            <person name="Ament-Velasquez S.L."/>
            <person name="Kruys A."/>
            <person name="Hutchinson M.I."/>
            <person name="Powell A.J."/>
            <person name="Barry K."/>
            <person name="Miller A.N."/>
            <person name="Grigoriev I.V."/>
            <person name="Debuchy R."/>
            <person name="Gladieux P."/>
            <person name="Thoren M.H."/>
            <person name="Johannesson H."/>
        </authorList>
    </citation>
    <scope>NUCLEOTIDE SEQUENCE</scope>
    <source>
        <strain evidence="15">CBS 892.96</strain>
    </source>
</reference>
<comment type="catalytic activity">
    <reaction evidence="10">
        <text>ATP + H2O = ADP + phosphate + H(+)</text>
        <dbReference type="Rhea" id="RHEA:13065"/>
        <dbReference type="ChEBI" id="CHEBI:15377"/>
        <dbReference type="ChEBI" id="CHEBI:15378"/>
        <dbReference type="ChEBI" id="CHEBI:30616"/>
        <dbReference type="ChEBI" id="CHEBI:43474"/>
        <dbReference type="ChEBI" id="CHEBI:456216"/>
        <dbReference type="EC" id="3.6.4.13"/>
    </reaction>
</comment>
<evidence type="ECO:0000256" key="3">
    <source>
        <dbReference type="ARBA" id="ARBA00022741"/>
    </source>
</evidence>
<reference evidence="15" key="1">
    <citation type="journal article" date="2023" name="Mol. Phylogenet. Evol.">
        <title>Genome-scale phylogeny and comparative genomics of the fungal order Sordariales.</title>
        <authorList>
            <person name="Hensen N."/>
            <person name="Bonometti L."/>
            <person name="Westerberg I."/>
            <person name="Brannstrom I.O."/>
            <person name="Guillou S."/>
            <person name="Cros-Aarteil S."/>
            <person name="Calhoun S."/>
            <person name="Haridas S."/>
            <person name="Kuo A."/>
            <person name="Mondo S."/>
            <person name="Pangilinan J."/>
            <person name="Riley R."/>
            <person name="LaButti K."/>
            <person name="Andreopoulos B."/>
            <person name="Lipzen A."/>
            <person name="Chen C."/>
            <person name="Yan M."/>
            <person name="Daum C."/>
            <person name="Ng V."/>
            <person name="Clum A."/>
            <person name="Steindorff A."/>
            <person name="Ohm R.A."/>
            <person name="Martin F."/>
            <person name="Silar P."/>
            <person name="Natvig D.O."/>
            <person name="Lalanne C."/>
            <person name="Gautier V."/>
            <person name="Ament-Velasquez S.L."/>
            <person name="Kruys A."/>
            <person name="Hutchinson M.I."/>
            <person name="Powell A.J."/>
            <person name="Barry K."/>
            <person name="Miller A.N."/>
            <person name="Grigoriev I.V."/>
            <person name="Debuchy R."/>
            <person name="Gladieux P."/>
            <person name="Hiltunen Thoren M."/>
            <person name="Johannesson H."/>
        </authorList>
    </citation>
    <scope>NUCLEOTIDE SEQUENCE</scope>
    <source>
        <strain evidence="15">CBS 892.96</strain>
    </source>
</reference>
<dbReference type="InterPro" id="IPR014001">
    <property type="entry name" value="Helicase_ATP-bd"/>
</dbReference>
<dbReference type="PROSITE" id="PS51195">
    <property type="entry name" value="Q_MOTIF"/>
    <property type="match status" value="1"/>
</dbReference>
<dbReference type="SMART" id="SM00490">
    <property type="entry name" value="HELICc"/>
    <property type="match status" value="1"/>
</dbReference>
<feature type="domain" description="Helicase ATP-binding" evidence="12">
    <location>
        <begin position="243"/>
        <end position="446"/>
    </location>
</feature>
<dbReference type="PROSITE" id="PS51192">
    <property type="entry name" value="HELICASE_ATP_BIND_1"/>
    <property type="match status" value="1"/>
</dbReference>
<evidence type="ECO:0000259" key="13">
    <source>
        <dbReference type="PROSITE" id="PS51194"/>
    </source>
</evidence>
<keyword evidence="2" id="KW-0698">rRNA processing</keyword>
<evidence type="ECO:0000256" key="2">
    <source>
        <dbReference type="ARBA" id="ARBA00022552"/>
    </source>
</evidence>
<dbReference type="InterPro" id="IPR027417">
    <property type="entry name" value="P-loop_NTPase"/>
</dbReference>
<keyword evidence="16" id="KW-1185">Reference proteome</keyword>
<dbReference type="SMART" id="SM00487">
    <property type="entry name" value="DEXDc"/>
    <property type="match status" value="1"/>
</dbReference>
<evidence type="ECO:0000256" key="4">
    <source>
        <dbReference type="ARBA" id="ARBA00022801"/>
    </source>
</evidence>
<keyword evidence="5 9" id="KW-0347">Helicase</keyword>
<evidence type="ECO:0000259" key="12">
    <source>
        <dbReference type="PROSITE" id="PS51192"/>
    </source>
</evidence>
<evidence type="ECO:0000256" key="9">
    <source>
        <dbReference type="RuleBase" id="RU000492"/>
    </source>
</evidence>
<dbReference type="InterPro" id="IPR001650">
    <property type="entry name" value="Helicase_C-like"/>
</dbReference>
<feature type="compositionally biased region" description="Basic and acidic residues" evidence="11">
    <location>
        <begin position="158"/>
        <end position="175"/>
    </location>
</feature>
<dbReference type="EC" id="3.6.4.13" evidence="10"/>
<dbReference type="GO" id="GO:0003724">
    <property type="term" value="F:RNA helicase activity"/>
    <property type="evidence" value="ECO:0007669"/>
    <property type="project" value="UniProtKB-EC"/>
</dbReference>
<protein>
    <recommendedName>
        <fullName evidence="10">ATP-dependent RNA helicase</fullName>
        <ecNumber evidence="10">3.6.4.13</ecNumber>
    </recommendedName>
</protein>
<dbReference type="EMBL" id="MU866101">
    <property type="protein sequence ID" value="KAK4180271.1"/>
    <property type="molecule type" value="Genomic_DNA"/>
</dbReference>
<name>A0AAN6WFL5_9PEZI</name>
<dbReference type="CDD" id="cd18787">
    <property type="entry name" value="SF2_C_DEAD"/>
    <property type="match status" value="1"/>
</dbReference>
<keyword evidence="7 10" id="KW-0694">RNA-binding</keyword>
<evidence type="ECO:0000256" key="8">
    <source>
        <dbReference type="PROSITE-ProRule" id="PRU00552"/>
    </source>
</evidence>
<feature type="domain" description="Helicase C-terminal" evidence="13">
    <location>
        <begin position="495"/>
        <end position="651"/>
    </location>
</feature>
<feature type="region of interest" description="Disordered" evidence="11">
    <location>
        <begin position="1"/>
        <end position="35"/>
    </location>
</feature>
<comment type="caution">
    <text evidence="15">The sequence shown here is derived from an EMBL/GenBank/DDBJ whole genome shotgun (WGS) entry which is preliminary data.</text>
</comment>
<dbReference type="GO" id="GO:0005524">
    <property type="term" value="F:ATP binding"/>
    <property type="evidence" value="ECO:0007669"/>
    <property type="project" value="UniProtKB-UniRule"/>
</dbReference>
<sequence>MAFDKKRKHSGEQPQAKRSQSKAGTKRQKTDKRVVPVDELPWQTVEVPEMFDDAEGFYGLEEIQGVEVVREGDVVKFVSSNHYTSAPGFCNPYTCKIQRKSYLCLSQVAAVPKGKADKKDEDDGEEFEGFDDTPEMESTPVETKAKGQKKEPKAKKKEVKESKKEPKDGKKDAKEHKKPVPQPTEDPELVSNLFTSIDTLPDVEPEEDVDTSEWAPLELSSDMLAAIGNLRFSKPTPIQARAIPEIIDGHDVIGKASTGSGKTLAFGIPIVESWLAKRAEGKQDGKKHPVAMILSPTRELAHQISDHLKKLCDGLTDSPYICSVTGGLAIQKQLRQLEKADIIIGTPGRLWEVISTETSIMNSIRAIDFLVVDEADRLLKDGQFKEAEDIIKALDRTRPGEEADEDSDSDEEPIPKHHRQTLVFSATFNKALQQKLAGKARFNLMGEAESLEHLLKKLNFREAKPKFIDANPVSQMADRLKEGLIHCGDLEKDLYLYAVLLLQPTRRALVFTNAINTVRRLTPFLQNLNLPAISLHSDMEQKARLRSLEKFKADPPTNANPGSSIQAPILVATDVAARGLDIPNVDLVIHYHVPRSADDYVHRSGRTARATQSGVSIMLCGPKEDIPTQRLIAKVHASAAAASGKSKKDLLGVQTIDIDRRLVSHLKPRVTLSKKITETTIAKEKGAKEDDWLKNAAEELGIELDEDEFEKVGSWKGKGSGKKQKEREAREVGKQEVQKWRWELKELLKKRVNTGVSEKYLNGVDVEGLLRGVRSEFLGQVEGLGL</sequence>
<comment type="function">
    <text evidence="10">RNA helicase.</text>
</comment>
<dbReference type="GO" id="GO:0005730">
    <property type="term" value="C:nucleolus"/>
    <property type="evidence" value="ECO:0007669"/>
    <property type="project" value="UniProtKB-SubCell"/>
</dbReference>
<feature type="region of interest" description="Disordered" evidence="11">
    <location>
        <begin position="395"/>
        <end position="415"/>
    </location>
</feature>
<evidence type="ECO:0000256" key="10">
    <source>
        <dbReference type="RuleBase" id="RU365068"/>
    </source>
</evidence>
<dbReference type="Pfam" id="PF00270">
    <property type="entry name" value="DEAD"/>
    <property type="match status" value="1"/>
</dbReference>
<dbReference type="Gene3D" id="3.40.50.300">
    <property type="entry name" value="P-loop containing nucleotide triphosphate hydrolases"/>
    <property type="match status" value="2"/>
</dbReference>
<dbReference type="CDD" id="cd17946">
    <property type="entry name" value="DEADc_DDX24"/>
    <property type="match status" value="1"/>
</dbReference>
<dbReference type="PANTHER" id="PTHR24031">
    <property type="entry name" value="RNA HELICASE"/>
    <property type="match status" value="1"/>
</dbReference>
<dbReference type="GO" id="GO:0006364">
    <property type="term" value="P:rRNA processing"/>
    <property type="evidence" value="ECO:0007669"/>
    <property type="project" value="UniProtKB-KW"/>
</dbReference>
<dbReference type="InterPro" id="IPR011545">
    <property type="entry name" value="DEAD/DEAH_box_helicase_dom"/>
</dbReference>
<dbReference type="GO" id="GO:0016787">
    <property type="term" value="F:hydrolase activity"/>
    <property type="evidence" value="ECO:0007669"/>
    <property type="project" value="UniProtKB-KW"/>
</dbReference>
<dbReference type="PROSITE" id="PS51194">
    <property type="entry name" value="HELICASE_CTER"/>
    <property type="match status" value="1"/>
</dbReference>
<evidence type="ECO:0000256" key="11">
    <source>
        <dbReference type="SAM" id="MobiDB-lite"/>
    </source>
</evidence>